<dbReference type="InterPro" id="IPR006439">
    <property type="entry name" value="HAD-SF_hydro_IA"/>
</dbReference>
<dbReference type="PANTHER" id="PTHR47478:SF1">
    <property type="entry name" value="PYRIMIDINE 5'-NUCLEOTIDASE YJJG"/>
    <property type="match status" value="1"/>
</dbReference>
<dbReference type="InterPro" id="IPR011951">
    <property type="entry name" value="HAD-SF_hydro_IA_YjjG/PynA"/>
</dbReference>
<dbReference type="SFLD" id="SFLDG01135">
    <property type="entry name" value="C1.5.6:_HAD__Beta-PGM__Phospha"/>
    <property type="match status" value="1"/>
</dbReference>
<dbReference type="PANTHER" id="PTHR47478">
    <property type="match status" value="1"/>
</dbReference>
<protein>
    <submittedName>
        <fullName evidence="1">YjjG family noncanonical pyrimidine nucleotidase</fullName>
    </submittedName>
</protein>
<dbReference type="InterPro" id="IPR041492">
    <property type="entry name" value="HAD_2"/>
</dbReference>
<reference evidence="1 2" key="1">
    <citation type="submission" date="2021-07" db="EMBL/GenBank/DDBJ databases">
        <title>Mesonia aestuariivivens sp. nov., isolated from a tidal flat.</title>
        <authorList>
            <person name="Kim Y.-O."/>
            <person name="Yoon J.-H."/>
        </authorList>
    </citation>
    <scope>NUCLEOTIDE SEQUENCE [LARGE SCALE GENOMIC DNA]</scope>
    <source>
        <strain evidence="1 2">JHPTF-M18</strain>
    </source>
</reference>
<dbReference type="SFLD" id="SFLDG01129">
    <property type="entry name" value="C1.5:_HAD__Beta-PGM__Phosphata"/>
    <property type="match status" value="1"/>
</dbReference>
<dbReference type="Proteomes" id="UP000719267">
    <property type="component" value="Unassembled WGS sequence"/>
</dbReference>
<name>A0ABS6W304_9FLAO</name>
<keyword evidence="2" id="KW-1185">Reference proteome</keyword>
<evidence type="ECO:0000313" key="2">
    <source>
        <dbReference type="Proteomes" id="UP000719267"/>
    </source>
</evidence>
<dbReference type="RefSeq" id="WP_219040510.1">
    <property type="nucleotide sequence ID" value="NZ_JAHWDF010000010.1"/>
</dbReference>
<sequence length="227" mass="26192">MSKKLKHVFFDLDHTLWDFEKNSALAFAEIFNKNKIEVDLLQFLKSYKPINNLYWSQYRKDEVSKENLRFGRLNDTFKELKINVSDAQINTLADDYISYLPKHNFLFDDVTSTLISLQKKYVLHIITNGFSEVQQLKLNNSNINNYFTTVTTSEEVGVKKPHPEIFKYALHKAQAIASESLMIGDNLETDILGAEASGIQTILYDIDNSIVYSGNKIKKLKQILDLI</sequence>
<dbReference type="Pfam" id="PF13419">
    <property type="entry name" value="HAD_2"/>
    <property type="match status" value="1"/>
</dbReference>
<comment type="caution">
    <text evidence="1">The sequence shown here is derived from an EMBL/GenBank/DDBJ whole genome shotgun (WGS) entry which is preliminary data.</text>
</comment>
<dbReference type="EMBL" id="JAHWDF010000010">
    <property type="protein sequence ID" value="MBW2962232.1"/>
    <property type="molecule type" value="Genomic_DNA"/>
</dbReference>
<proteinExistence type="predicted"/>
<dbReference type="NCBIfam" id="TIGR01549">
    <property type="entry name" value="HAD-SF-IA-v1"/>
    <property type="match status" value="1"/>
</dbReference>
<dbReference type="SFLD" id="SFLDS00003">
    <property type="entry name" value="Haloacid_Dehalogenase"/>
    <property type="match status" value="1"/>
</dbReference>
<organism evidence="1 2">
    <name type="scientific">Mesonia aestuariivivens</name>
    <dbReference type="NCBI Taxonomy" id="2796128"/>
    <lineage>
        <taxon>Bacteria</taxon>
        <taxon>Pseudomonadati</taxon>
        <taxon>Bacteroidota</taxon>
        <taxon>Flavobacteriia</taxon>
        <taxon>Flavobacteriales</taxon>
        <taxon>Flavobacteriaceae</taxon>
        <taxon>Mesonia</taxon>
    </lineage>
</organism>
<dbReference type="NCBIfam" id="TIGR02254">
    <property type="entry name" value="YjjG_YfnB"/>
    <property type="match status" value="1"/>
</dbReference>
<dbReference type="InterPro" id="IPR052550">
    <property type="entry name" value="Pyrimidine_5'-ntase_YjjG"/>
</dbReference>
<accession>A0ABS6W304</accession>
<gene>
    <name evidence="1" type="ORF">KW502_10510</name>
</gene>
<evidence type="ECO:0000313" key="1">
    <source>
        <dbReference type="EMBL" id="MBW2962232.1"/>
    </source>
</evidence>